<comment type="similarity">
    <text evidence="1">Belongs to the nitroreductase family.</text>
</comment>
<protein>
    <submittedName>
        <fullName evidence="4">NAD(P)H nitroreductase</fullName>
    </submittedName>
</protein>
<reference evidence="4" key="1">
    <citation type="submission" date="2016-08" db="EMBL/GenBank/DDBJ databases">
        <title>Complete Genome Seqeunce of Paenibacillus sp. BIHB 4019 from tea rhizoplane.</title>
        <authorList>
            <person name="Thakur R."/>
            <person name="Swarnkar M.K."/>
            <person name="Gulati A."/>
        </authorList>
    </citation>
    <scope>NUCLEOTIDE SEQUENCE [LARGE SCALE GENOMIC DNA]</scope>
    <source>
        <strain evidence="4">BIHB4019</strain>
    </source>
</reference>
<name>A0A1B2DCB4_9BACL</name>
<dbReference type="RefSeq" id="WP_099516751.1">
    <property type="nucleotide sequence ID" value="NZ_CP016808.1"/>
</dbReference>
<keyword evidence="2" id="KW-0560">Oxidoreductase</keyword>
<dbReference type="GO" id="GO:0016491">
    <property type="term" value="F:oxidoreductase activity"/>
    <property type="evidence" value="ECO:0007669"/>
    <property type="project" value="UniProtKB-KW"/>
</dbReference>
<proteinExistence type="inferred from homology"/>
<dbReference type="Pfam" id="PF00881">
    <property type="entry name" value="Nitroreductase"/>
    <property type="match status" value="1"/>
</dbReference>
<dbReference type="Gene3D" id="3.40.109.10">
    <property type="entry name" value="NADH Oxidase"/>
    <property type="match status" value="1"/>
</dbReference>
<sequence length="213" mass="23863">MTVQTQLDQSFYQVLSDRRSVRHYDNTAKMTEAEITEILEIAAKAPSSSNMQPWRFLVVTDEELKQQLLPISNNQQQVVDAAAVIVVLGDLEMYKNAEKIYGSMAEAGLMTKEMSESFAANSQKLYTSIPKERLHEVTVFDAGLVSMQIMQVAKAKGYDTVPMGGYDRDKVRALLNIPERYALNILLPIGKASKTGHPSTRLPINDIAFFNKM</sequence>
<dbReference type="PANTHER" id="PTHR43673:SF10">
    <property type="entry name" value="NADH DEHYDROGENASE_NAD(P)H NITROREDUCTASE XCC3605-RELATED"/>
    <property type="match status" value="1"/>
</dbReference>
<gene>
    <name evidence="4" type="ORF">BBD42_01840</name>
</gene>
<dbReference type="AlphaFoldDB" id="A0A1B2DCB4"/>
<evidence type="ECO:0000313" key="4">
    <source>
        <dbReference type="EMBL" id="ANY65351.1"/>
    </source>
</evidence>
<feature type="domain" description="Nitroreductase" evidence="3">
    <location>
        <begin position="16"/>
        <end position="191"/>
    </location>
</feature>
<dbReference type="CDD" id="cd02137">
    <property type="entry name" value="MhqN-like"/>
    <property type="match status" value="1"/>
</dbReference>
<dbReference type="InterPro" id="IPR029479">
    <property type="entry name" value="Nitroreductase"/>
</dbReference>
<accession>A0A1B2DCB4</accession>
<dbReference type="SUPFAM" id="SSF55469">
    <property type="entry name" value="FMN-dependent nitroreductase-like"/>
    <property type="match status" value="1"/>
</dbReference>
<organism evidence="4">
    <name type="scientific">Paenibacillus sp. BIHB 4019</name>
    <dbReference type="NCBI Taxonomy" id="1870819"/>
    <lineage>
        <taxon>Bacteria</taxon>
        <taxon>Bacillati</taxon>
        <taxon>Bacillota</taxon>
        <taxon>Bacilli</taxon>
        <taxon>Bacillales</taxon>
        <taxon>Paenibacillaceae</taxon>
        <taxon>Paenibacillus</taxon>
    </lineage>
</organism>
<evidence type="ECO:0000256" key="2">
    <source>
        <dbReference type="ARBA" id="ARBA00023002"/>
    </source>
</evidence>
<dbReference type="InterPro" id="IPR000415">
    <property type="entry name" value="Nitroreductase-like"/>
</dbReference>
<dbReference type="EMBL" id="CP016808">
    <property type="protein sequence ID" value="ANY65351.1"/>
    <property type="molecule type" value="Genomic_DNA"/>
</dbReference>
<evidence type="ECO:0000256" key="1">
    <source>
        <dbReference type="ARBA" id="ARBA00007118"/>
    </source>
</evidence>
<evidence type="ECO:0000259" key="3">
    <source>
        <dbReference type="Pfam" id="PF00881"/>
    </source>
</evidence>
<dbReference type="PANTHER" id="PTHR43673">
    <property type="entry name" value="NAD(P)H NITROREDUCTASE YDGI-RELATED"/>
    <property type="match status" value="1"/>
</dbReference>